<accession>A0A379E038</accession>
<name>A0A379E038_9BACT</name>
<organism evidence="1 2">
    <name type="scientific">Prevotella disiens</name>
    <dbReference type="NCBI Taxonomy" id="28130"/>
    <lineage>
        <taxon>Bacteria</taxon>
        <taxon>Pseudomonadati</taxon>
        <taxon>Bacteroidota</taxon>
        <taxon>Bacteroidia</taxon>
        <taxon>Bacteroidales</taxon>
        <taxon>Prevotellaceae</taxon>
        <taxon>Prevotella</taxon>
    </lineage>
</organism>
<evidence type="ECO:0000313" key="2">
    <source>
        <dbReference type="Proteomes" id="UP000254072"/>
    </source>
</evidence>
<reference evidence="1 2" key="1">
    <citation type="submission" date="2018-06" db="EMBL/GenBank/DDBJ databases">
        <authorList>
            <consortium name="Pathogen Informatics"/>
            <person name="Doyle S."/>
        </authorList>
    </citation>
    <scope>NUCLEOTIDE SEQUENCE [LARGE SCALE GENOMIC DNA]</scope>
    <source>
        <strain evidence="1 2">NCTC11157</strain>
    </source>
</reference>
<dbReference type="AlphaFoldDB" id="A0A379E038"/>
<dbReference type="Pfam" id="PF16306">
    <property type="entry name" value="DUF4948"/>
    <property type="match status" value="1"/>
</dbReference>
<protein>
    <recommendedName>
        <fullName evidence="3">DUF4948 domain-containing protein</fullName>
    </recommendedName>
</protein>
<dbReference type="PROSITE" id="PS51257">
    <property type="entry name" value="PROKAR_LIPOPROTEIN"/>
    <property type="match status" value="1"/>
</dbReference>
<sequence>MPKSLIFFLIAFVFLLFGCTRNNMPSDHQMLENFNLNESEFERLRDISVKYDRFHYPPYDETDSTAYIISYKDKKELDSLIKKLDIMSIQYDGISEVCLLFHTWGISVSGGYKEYIYAPNLEDHIKNYNKEVALDPTTEMYIVERITEEDLDQVSQRYSVNIELYRPIKNGWYIHLSREN</sequence>
<dbReference type="EMBL" id="UGTL01000001">
    <property type="protein sequence ID" value="SUB86015.1"/>
    <property type="molecule type" value="Genomic_DNA"/>
</dbReference>
<dbReference type="InterPro" id="IPR032541">
    <property type="entry name" value="DUF4948"/>
</dbReference>
<evidence type="ECO:0008006" key="3">
    <source>
        <dbReference type="Google" id="ProtNLM"/>
    </source>
</evidence>
<dbReference type="Proteomes" id="UP000254072">
    <property type="component" value="Unassembled WGS sequence"/>
</dbReference>
<gene>
    <name evidence="1" type="ORF">NCTC11157_01758</name>
</gene>
<evidence type="ECO:0000313" key="1">
    <source>
        <dbReference type="EMBL" id="SUB86015.1"/>
    </source>
</evidence>
<proteinExistence type="predicted"/>